<sequence>MGVPIGLLLAPTEWEKKARRLQAPWLPFGHGSAFALALGIFVKVALSVGLLLLLPYAVLNWLGFIPLRGQPLQFFFLIYLLCLGTGKLIRYCYWRWSFRGQLV</sequence>
<comment type="caution">
    <text evidence="2">The sequence shown here is derived from an EMBL/GenBank/DDBJ whole genome shotgun (WGS) entry which is preliminary data.</text>
</comment>
<evidence type="ECO:0000313" key="2">
    <source>
        <dbReference type="EMBL" id="MDY0747752.1"/>
    </source>
</evidence>
<evidence type="ECO:0000256" key="1">
    <source>
        <dbReference type="SAM" id="Phobius"/>
    </source>
</evidence>
<gene>
    <name evidence="2" type="ORF">SNE35_24830</name>
</gene>
<dbReference type="Proteomes" id="UP001285263">
    <property type="component" value="Unassembled WGS sequence"/>
</dbReference>
<proteinExistence type="predicted"/>
<feature type="transmembrane region" description="Helical" evidence="1">
    <location>
        <begin position="74"/>
        <end position="93"/>
    </location>
</feature>
<accession>A0ABU5DN75</accession>
<protein>
    <submittedName>
        <fullName evidence="2">Uncharacterized protein</fullName>
    </submittedName>
</protein>
<keyword evidence="1" id="KW-1133">Transmembrane helix</keyword>
<keyword evidence="1" id="KW-0472">Membrane</keyword>
<evidence type="ECO:0000313" key="3">
    <source>
        <dbReference type="Proteomes" id="UP001285263"/>
    </source>
</evidence>
<dbReference type="RefSeq" id="WP_320425706.1">
    <property type="nucleotide sequence ID" value="NZ_JAXCLA010000008.1"/>
</dbReference>
<organism evidence="2 3">
    <name type="scientific">Roseateles agri</name>
    <dbReference type="NCBI Taxonomy" id="3098619"/>
    <lineage>
        <taxon>Bacteria</taxon>
        <taxon>Pseudomonadati</taxon>
        <taxon>Pseudomonadota</taxon>
        <taxon>Betaproteobacteria</taxon>
        <taxon>Burkholderiales</taxon>
        <taxon>Sphaerotilaceae</taxon>
        <taxon>Roseateles</taxon>
    </lineage>
</organism>
<name>A0ABU5DN75_9BURK</name>
<dbReference type="EMBL" id="JAXCLA010000008">
    <property type="protein sequence ID" value="MDY0747752.1"/>
    <property type="molecule type" value="Genomic_DNA"/>
</dbReference>
<keyword evidence="1" id="KW-0812">Transmembrane</keyword>
<keyword evidence="3" id="KW-1185">Reference proteome</keyword>
<reference evidence="2 3" key="1">
    <citation type="submission" date="2023-11" db="EMBL/GenBank/DDBJ databases">
        <title>Paucibacter sp. nov., isolated from fresh soil in Korea.</title>
        <authorList>
            <person name="Le N.T.T."/>
        </authorList>
    </citation>
    <scope>NUCLEOTIDE SEQUENCE [LARGE SCALE GENOMIC DNA]</scope>
    <source>
        <strain evidence="2 3">R3-3</strain>
    </source>
</reference>
<feature type="transmembrane region" description="Helical" evidence="1">
    <location>
        <begin position="25"/>
        <end position="54"/>
    </location>
</feature>